<dbReference type="AlphaFoldDB" id="A0A9W7BPR2"/>
<dbReference type="EMBL" id="BRXX01000127">
    <property type="protein sequence ID" value="GMH92341.1"/>
    <property type="molecule type" value="Genomic_DNA"/>
</dbReference>
<dbReference type="InterPro" id="IPR002913">
    <property type="entry name" value="START_lipid-bd_dom"/>
</dbReference>
<accession>A0A9W7BPR2</accession>
<name>A0A9W7BPR2_9STRA</name>
<protein>
    <recommendedName>
        <fullName evidence="1">START domain-containing protein</fullName>
    </recommendedName>
</protein>
<dbReference type="Proteomes" id="UP001165160">
    <property type="component" value="Unassembled WGS sequence"/>
</dbReference>
<dbReference type="Pfam" id="PF01852">
    <property type="entry name" value="START"/>
    <property type="match status" value="1"/>
</dbReference>
<comment type="caution">
    <text evidence="2">The sequence shown here is derived from an EMBL/GenBank/DDBJ whole genome shotgun (WGS) entry which is preliminary data.</text>
</comment>
<reference evidence="3" key="1">
    <citation type="journal article" date="2023" name="Commun. Biol.">
        <title>Genome analysis of Parmales, the sister group of diatoms, reveals the evolutionary specialization of diatoms from phago-mixotrophs to photoautotrophs.</title>
        <authorList>
            <person name="Ban H."/>
            <person name="Sato S."/>
            <person name="Yoshikawa S."/>
            <person name="Yamada K."/>
            <person name="Nakamura Y."/>
            <person name="Ichinomiya M."/>
            <person name="Sato N."/>
            <person name="Blanc-Mathieu R."/>
            <person name="Endo H."/>
            <person name="Kuwata A."/>
            <person name="Ogata H."/>
        </authorList>
    </citation>
    <scope>NUCLEOTIDE SEQUENCE [LARGE SCALE GENOMIC DNA]</scope>
    <source>
        <strain evidence="3">NIES 3699</strain>
    </source>
</reference>
<evidence type="ECO:0000313" key="3">
    <source>
        <dbReference type="Proteomes" id="UP001165160"/>
    </source>
</evidence>
<gene>
    <name evidence="2" type="ORF">TrVE_jg2601</name>
</gene>
<organism evidence="2 3">
    <name type="scientific">Triparma verrucosa</name>
    <dbReference type="NCBI Taxonomy" id="1606542"/>
    <lineage>
        <taxon>Eukaryota</taxon>
        <taxon>Sar</taxon>
        <taxon>Stramenopiles</taxon>
        <taxon>Ochrophyta</taxon>
        <taxon>Bolidophyceae</taxon>
        <taxon>Parmales</taxon>
        <taxon>Triparmaceae</taxon>
        <taxon>Triparma</taxon>
    </lineage>
</organism>
<feature type="domain" description="START" evidence="1">
    <location>
        <begin position="18"/>
        <end position="103"/>
    </location>
</feature>
<sequence length="173" mass="19270">MTVGTFMYVLDKGEDWEQDGDVLVCSRSSKELNDSTNELSVKAGRIRADMRVSGYRLRPIEGNKIEMVYLIHIDLGGSFAIGYLYRHMAQSYLKGVVDMRRKLAETSKREGAVSEPPPPLPMFSGLAVATNPMFARSNNTDSSVDDSLNIEMGRMIKKKASKSDDDENNIVVL</sequence>
<keyword evidence="3" id="KW-1185">Reference proteome</keyword>
<evidence type="ECO:0000313" key="2">
    <source>
        <dbReference type="EMBL" id="GMH92341.1"/>
    </source>
</evidence>
<dbReference type="SUPFAM" id="SSF55961">
    <property type="entry name" value="Bet v1-like"/>
    <property type="match status" value="1"/>
</dbReference>
<dbReference type="GO" id="GO:0008289">
    <property type="term" value="F:lipid binding"/>
    <property type="evidence" value="ECO:0007669"/>
    <property type="project" value="InterPro"/>
</dbReference>
<dbReference type="InterPro" id="IPR023393">
    <property type="entry name" value="START-like_dom_sf"/>
</dbReference>
<dbReference type="Gene3D" id="3.30.530.20">
    <property type="match status" value="1"/>
</dbReference>
<evidence type="ECO:0000259" key="1">
    <source>
        <dbReference type="Pfam" id="PF01852"/>
    </source>
</evidence>
<proteinExistence type="predicted"/>